<organism evidence="1 3">
    <name type="scientific">Helicobacter canis</name>
    <dbReference type="NCBI Taxonomy" id="29419"/>
    <lineage>
        <taxon>Bacteria</taxon>
        <taxon>Pseudomonadati</taxon>
        <taxon>Campylobacterota</taxon>
        <taxon>Epsilonproteobacteria</taxon>
        <taxon>Campylobacterales</taxon>
        <taxon>Helicobacteraceae</taxon>
        <taxon>Helicobacter</taxon>
    </lineage>
</organism>
<dbReference type="EMBL" id="UGHV01000001">
    <property type="protein sequence ID" value="STO96277.1"/>
    <property type="molecule type" value="Genomic_DNA"/>
</dbReference>
<proteinExistence type="predicted"/>
<name>A0A377J152_9HELI</name>
<accession>A0A377J152</accession>
<dbReference type="RefSeq" id="WP_115010593.1">
    <property type="nucleotide sequence ID" value="NZ_UGHV01000001.1"/>
</dbReference>
<dbReference type="Proteomes" id="UP000254841">
    <property type="component" value="Unassembled WGS sequence"/>
</dbReference>
<gene>
    <name evidence="1" type="ORF">NCTC12410_00021</name>
    <name evidence="2" type="ORF">NCTC12410_00086</name>
</gene>
<evidence type="ECO:0000313" key="3">
    <source>
        <dbReference type="Proteomes" id="UP000254841"/>
    </source>
</evidence>
<dbReference type="PROSITE" id="PS51257">
    <property type="entry name" value="PROKAR_LIPOPROTEIN"/>
    <property type="match status" value="1"/>
</dbReference>
<evidence type="ECO:0000313" key="2">
    <source>
        <dbReference type="EMBL" id="STO96277.1"/>
    </source>
</evidence>
<reference evidence="1 3" key="1">
    <citation type="submission" date="2018-06" db="EMBL/GenBank/DDBJ databases">
        <authorList>
            <consortium name="Pathogen Informatics"/>
            <person name="Doyle S."/>
        </authorList>
    </citation>
    <scope>NUCLEOTIDE SEQUENCE [LARGE SCALE GENOMIC DNA]</scope>
    <source>
        <strain evidence="1 3">NCTC12410</strain>
    </source>
</reference>
<evidence type="ECO:0000313" key="1">
    <source>
        <dbReference type="EMBL" id="STO96212.1"/>
    </source>
</evidence>
<protein>
    <submittedName>
        <fullName evidence="1">Uncharacterized protein</fullName>
    </submittedName>
</protein>
<dbReference type="AlphaFoldDB" id="A0A377J152"/>
<sequence>MREIKVDSRRNAPFVIASGACTAWQSINTPKADSREAYFASAKFMDRHDAIAARDDRKRSINA</sequence>
<dbReference type="EMBL" id="UGHV01000001">
    <property type="protein sequence ID" value="STO96212.1"/>
    <property type="molecule type" value="Genomic_DNA"/>
</dbReference>